<evidence type="ECO:0000313" key="6">
    <source>
        <dbReference type="Proteomes" id="UP001348149"/>
    </source>
</evidence>
<dbReference type="Gene3D" id="3.40.30.10">
    <property type="entry name" value="Glutaredoxin"/>
    <property type="match status" value="1"/>
</dbReference>
<sequence>MITIWHNPRCSKSRQALTLLQDSGANITIRKYLEDAPTLDDLRAAQAALGLPVIDMMRPKEPEFRDRGLSRDMDDATLLRAMAETPKLIERPIVFRDGKALIARPPERVRDLL</sequence>
<evidence type="ECO:0000256" key="4">
    <source>
        <dbReference type="RuleBase" id="RU362029"/>
    </source>
</evidence>
<dbReference type="SUPFAM" id="SSF52833">
    <property type="entry name" value="Thioredoxin-like"/>
    <property type="match status" value="1"/>
</dbReference>
<dbReference type="PANTHER" id="PTHR30041">
    <property type="entry name" value="ARSENATE REDUCTASE"/>
    <property type="match status" value="1"/>
</dbReference>
<comment type="catalytic activity">
    <reaction evidence="4">
        <text>[glutaredoxin]-dithiol + arsenate + glutathione + H(+) = glutathionyl-S-S-[glutaredoxin] + arsenite + H2O</text>
        <dbReference type="Rhea" id="RHEA:22016"/>
        <dbReference type="Rhea" id="RHEA-COMP:10729"/>
        <dbReference type="Rhea" id="RHEA-COMP:17668"/>
        <dbReference type="ChEBI" id="CHEBI:15377"/>
        <dbReference type="ChEBI" id="CHEBI:15378"/>
        <dbReference type="ChEBI" id="CHEBI:29242"/>
        <dbReference type="ChEBI" id="CHEBI:29950"/>
        <dbReference type="ChEBI" id="CHEBI:48597"/>
        <dbReference type="ChEBI" id="CHEBI:57925"/>
        <dbReference type="ChEBI" id="CHEBI:146199"/>
        <dbReference type="EC" id="1.20.4.1"/>
    </reaction>
</comment>
<dbReference type="EMBL" id="JAYLLH010000023">
    <property type="protein sequence ID" value="MEC3862474.1"/>
    <property type="molecule type" value="Genomic_DNA"/>
</dbReference>
<evidence type="ECO:0000256" key="2">
    <source>
        <dbReference type="ARBA" id="ARBA00023002"/>
    </source>
</evidence>
<comment type="similarity">
    <text evidence="1 3 4">Belongs to the ArsC family.</text>
</comment>
<keyword evidence="2 4" id="KW-0560">Oxidoreductase</keyword>
<dbReference type="InterPro" id="IPR006660">
    <property type="entry name" value="Arsenate_reductase-like"/>
</dbReference>
<dbReference type="PANTHER" id="PTHR30041:SF4">
    <property type="entry name" value="ARSENATE REDUCTASE"/>
    <property type="match status" value="1"/>
</dbReference>
<reference evidence="5 6" key="1">
    <citation type="submission" date="2024-01" db="EMBL/GenBank/DDBJ databases">
        <title>Mesobacterium rodlantinim sp. nov., isolated from shallow sea hydrothermal systems off Kueishantao Island.</title>
        <authorList>
            <person name="Su Z."/>
            <person name="Tang K."/>
        </authorList>
    </citation>
    <scope>NUCLEOTIDE SEQUENCE [LARGE SCALE GENOMIC DNA]</scope>
    <source>
        <strain evidence="5 6">TK19101</strain>
    </source>
</reference>
<evidence type="ECO:0000256" key="1">
    <source>
        <dbReference type="ARBA" id="ARBA00007198"/>
    </source>
</evidence>
<organism evidence="5 6">
    <name type="scientific">Mesobacterium hydrothermale</name>
    <dbReference type="NCBI Taxonomy" id="3111907"/>
    <lineage>
        <taxon>Bacteria</taxon>
        <taxon>Pseudomonadati</taxon>
        <taxon>Pseudomonadota</taxon>
        <taxon>Alphaproteobacteria</taxon>
        <taxon>Rhodobacterales</taxon>
        <taxon>Roseobacteraceae</taxon>
        <taxon>Mesobacterium</taxon>
    </lineage>
</organism>
<gene>
    <name evidence="5" type="primary">arsC</name>
    <name evidence="5" type="ORF">VK792_14370</name>
</gene>
<keyword evidence="6" id="KW-1185">Reference proteome</keyword>
<accession>A0ABU6HJ35</accession>
<name>A0ABU6HJ35_9RHOB</name>
<dbReference type="RefSeq" id="WP_326298282.1">
    <property type="nucleotide sequence ID" value="NZ_JAYLLH010000023.1"/>
</dbReference>
<comment type="caution">
    <text evidence="5">The sequence shown here is derived from an EMBL/GenBank/DDBJ whole genome shotgun (WGS) entry which is preliminary data.</text>
</comment>
<dbReference type="NCBIfam" id="TIGR00014">
    <property type="entry name" value="arsC"/>
    <property type="match status" value="1"/>
</dbReference>
<proteinExistence type="inferred from homology"/>
<dbReference type="Proteomes" id="UP001348149">
    <property type="component" value="Unassembled WGS sequence"/>
</dbReference>
<evidence type="ECO:0000256" key="3">
    <source>
        <dbReference type="PROSITE-ProRule" id="PRU01282"/>
    </source>
</evidence>
<dbReference type="CDD" id="cd03034">
    <property type="entry name" value="ArsC_ArsC"/>
    <property type="match status" value="1"/>
</dbReference>
<dbReference type="PROSITE" id="PS51353">
    <property type="entry name" value="ARSC"/>
    <property type="match status" value="1"/>
</dbReference>
<evidence type="ECO:0000313" key="5">
    <source>
        <dbReference type="EMBL" id="MEC3862474.1"/>
    </source>
</evidence>
<dbReference type="InterPro" id="IPR006659">
    <property type="entry name" value="Arsenate_reductase"/>
</dbReference>
<dbReference type="GO" id="GO:0008794">
    <property type="term" value="F:arsenate reductase (glutaredoxin) activity"/>
    <property type="evidence" value="ECO:0007669"/>
    <property type="project" value="UniProtKB-EC"/>
</dbReference>
<dbReference type="InterPro" id="IPR036249">
    <property type="entry name" value="Thioredoxin-like_sf"/>
</dbReference>
<protein>
    <recommendedName>
        <fullName evidence="4">Arsenate reductase</fullName>
        <ecNumber evidence="4">1.20.4.1</ecNumber>
    </recommendedName>
</protein>
<dbReference type="EC" id="1.20.4.1" evidence="4"/>
<dbReference type="Pfam" id="PF03960">
    <property type="entry name" value="ArsC"/>
    <property type="match status" value="1"/>
</dbReference>